<keyword evidence="2" id="KW-1185">Reference proteome</keyword>
<reference evidence="1 2" key="1">
    <citation type="submission" date="2018-09" db="EMBL/GenBank/DDBJ databases">
        <title>Genomic Encyclopedia of Archaeal and Bacterial Type Strains, Phase II (KMG-II): from individual species to whole genera.</title>
        <authorList>
            <person name="Goeker M."/>
        </authorList>
    </citation>
    <scope>NUCLEOTIDE SEQUENCE [LARGE SCALE GENOMIC DNA]</scope>
    <source>
        <strain evidence="1 2">DSM 17008</strain>
    </source>
</reference>
<proteinExistence type="predicted"/>
<protein>
    <submittedName>
        <fullName evidence="1">Uncharacterized protein</fullName>
    </submittedName>
</protein>
<gene>
    <name evidence="1" type="ORF">ATL39_0535</name>
</gene>
<name>A0A419V8S1_9BACL</name>
<evidence type="ECO:0000313" key="2">
    <source>
        <dbReference type="Proteomes" id="UP000285120"/>
    </source>
</evidence>
<sequence>MTGYAFYIEYRHKGKWKKLFQHALISGEEARWVGNNYIFIPYYKNWEWPGCAIEKINEFKSQLLRVTKVIVFHHAPHKPKSVGILELKKWDILQDGIMAKEYRLIHMEHLML</sequence>
<accession>A0A419V8S1</accession>
<dbReference type="RefSeq" id="WP_120191732.1">
    <property type="nucleotide sequence ID" value="NZ_RAPK01000006.1"/>
</dbReference>
<comment type="caution">
    <text evidence="1">The sequence shown here is derived from an EMBL/GenBank/DDBJ whole genome shotgun (WGS) entry which is preliminary data.</text>
</comment>
<dbReference type="AlphaFoldDB" id="A0A419V8S1"/>
<dbReference type="Proteomes" id="UP000285120">
    <property type="component" value="Unassembled WGS sequence"/>
</dbReference>
<evidence type="ECO:0000313" key="1">
    <source>
        <dbReference type="EMBL" id="RKD76319.1"/>
    </source>
</evidence>
<organism evidence="1 2">
    <name type="scientific">Sinobaca qinghaiensis</name>
    <dbReference type="NCBI Taxonomy" id="342944"/>
    <lineage>
        <taxon>Bacteria</taxon>
        <taxon>Bacillati</taxon>
        <taxon>Bacillota</taxon>
        <taxon>Bacilli</taxon>
        <taxon>Bacillales</taxon>
        <taxon>Sporolactobacillaceae</taxon>
        <taxon>Sinobaca</taxon>
    </lineage>
</organism>
<dbReference type="EMBL" id="RAPK01000006">
    <property type="protein sequence ID" value="RKD76319.1"/>
    <property type="molecule type" value="Genomic_DNA"/>
</dbReference>